<organism evidence="2 3">
    <name type="scientific">Nocardia caishijiensis</name>
    <dbReference type="NCBI Taxonomy" id="184756"/>
    <lineage>
        <taxon>Bacteria</taxon>
        <taxon>Bacillati</taxon>
        <taxon>Actinomycetota</taxon>
        <taxon>Actinomycetes</taxon>
        <taxon>Mycobacteriales</taxon>
        <taxon>Nocardiaceae</taxon>
        <taxon>Nocardia</taxon>
    </lineage>
</organism>
<dbReference type="Proteomes" id="UP000798951">
    <property type="component" value="Unassembled WGS sequence"/>
</dbReference>
<gene>
    <name evidence="2" type="ORF">FNL39_106362</name>
</gene>
<protein>
    <submittedName>
        <fullName evidence="2">Uncharacterized protein</fullName>
    </submittedName>
</protein>
<feature type="region of interest" description="Disordered" evidence="1">
    <location>
        <begin position="61"/>
        <end position="87"/>
    </location>
</feature>
<comment type="caution">
    <text evidence="2">The sequence shown here is derived from an EMBL/GenBank/DDBJ whole genome shotgun (WGS) entry which is preliminary data.</text>
</comment>
<proteinExistence type="predicted"/>
<reference evidence="2 3" key="1">
    <citation type="submission" date="2019-07" db="EMBL/GenBank/DDBJ databases">
        <title>Genomic Encyclopedia of Type Strains, Phase IV (KMG-IV): sequencing the most valuable type-strain genomes for metagenomic binning, comparative biology and taxonomic classification.</title>
        <authorList>
            <person name="Goeker M."/>
        </authorList>
    </citation>
    <scope>NUCLEOTIDE SEQUENCE [LARGE SCALE GENOMIC DNA]</scope>
    <source>
        <strain evidence="2 3">DSM 44831</strain>
    </source>
</reference>
<accession>A0ABQ6YJI7</accession>
<keyword evidence="3" id="KW-1185">Reference proteome</keyword>
<evidence type="ECO:0000313" key="2">
    <source>
        <dbReference type="EMBL" id="KAF0845970.1"/>
    </source>
</evidence>
<evidence type="ECO:0000256" key="1">
    <source>
        <dbReference type="SAM" id="MobiDB-lite"/>
    </source>
</evidence>
<name>A0ABQ6YJI7_9NOCA</name>
<sequence>MAQRAMDLYNNELGRRIATENPGLGPVGLQNKIIDAWNNGDGAVIDQNGNLARPRGTTLGYEPPTALIDQQQSLPGSLIPDNKPSPK</sequence>
<evidence type="ECO:0000313" key="3">
    <source>
        <dbReference type="Proteomes" id="UP000798951"/>
    </source>
</evidence>
<dbReference type="EMBL" id="VMSD01000006">
    <property type="protein sequence ID" value="KAF0845970.1"/>
    <property type="molecule type" value="Genomic_DNA"/>
</dbReference>